<comment type="caution">
    <text evidence="2">The sequence shown here is derived from an EMBL/GenBank/DDBJ whole genome shotgun (WGS) entry which is preliminary data.</text>
</comment>
<evidence type="ECO:0000313" key="2">
    <source>
        <dbReference type="EMBL" id="KAL3794022.1"/>
    </source>
</evidence>
<dbReference type="PANTHER" id="PTHR41747">
    <property type="entry name" value="CHROMOSOME UNDETERMINED SCAFFOLD_128, WHOLE GENOME SHOTGUN SEQUENCE"/>
    <property type="match status" value="1"/>
</dbReference>
<evidence type="ECO:0000313" key="3">
    <source>
        <dbReference type="Proteomes" id="UP001516023"/>
    </source>
</evidence>
<keyword evidence="3" id="KW-1185">Reference proteome</keyword>
<dbReference type="EMBL" id="JABMIG020000084">
    <property type="protein sequence ID" value="KAL3794022.1"/>
    <property type="molecule type" value="Genomic_DNA"/>
</dbReference>
<sequence length="365" mass="41379">MTLDAPQVFVENLTDARTAGWRRYLMTVQSRHMMSNWAMICSSWPKTISAGNRSKRKCKSFINESTFICGIVKKPIGSNVPVAEKSRVLKRISKKDSALQRHLTWLRELQEKKRRIDEEKRLEELKLERKRLPRVNKRAGKKENGQNDEQLSNPQATEVEAAEVEHVSSAKTKQKPAWCQTEDASKTAEDHAEETDAMALLDFVDNLNFDQYNEDLELQTLMSQVKERIKSLQKEKKKDETRLQACVDSEKAALRAEALGDQSLFVDKVPPDLYELDVDDTCSISESVMSTDSTIKSIHSRKSLAALISKAKSQISSQLTPIGEDEHETALPQPILITHTDDDGARMAEKKSINKLAFKNRNPAI</sequence>
<dbReference type="PANTHER" id="PTHR41747:SF1">
    <property type="entry name" value="CHROMOSOME UNDETERMINED SCAFFOLD_128, WHOLE GENOME SHOTGUN SEQUENCE"/>
    <property type="match status" value="1"/>
</dbReference>
<evidence type="ECO:0000256" key="1">
    <source>
        <dbReference type="SAM" id="MobiDB-lite"/>
    </source>
</evidence>
<feature type="region of interest" description="Disordered" evidence="1">
    <location>
        <begin position="135"/>
        <end position="192"/>
    </location>
</feature>
<protein>
    <submittedName>
        <fullName evidence="2">Uncharacterized protein</fullName>
    </submittedName>
</protein>
<organism evidence="2 3">
    <name type="scientific">Cyclotella cryptica</name>
    <dbReference type="NCBI Taxonomy" id="29204"/>
    <lineage>
        <taxon>Eukaryota</taxon>
        <taxon>Sar</taxon>
        <taxon>Stramenopiles</taxon>
        <taxon>Ochrophyta</taxon>
        <taxon>Bacillariophyta</taxon>
        <taxon>Coscinodiscophyceae</taxon>
        <taxon>Thalassiosirophycidae</taxon>
        <taxon>Stephanodiscales</taxon>
        <taxon>Stephanodiscaceae</taxon>
        <taxon>Cyclotella</taxon>
    </lineage>
</organism>
<dbReference type="AlphaFoldDB" id="A0ABD3Q143"/>
<proteinExistence type="predicted"/>
<accession>A0ABD3Q143</accession>
<gene>
    <name evidence="2" type="ORF">HJC23_008910</name>
</gene>
<dbReference type="Proteomes" id="UP001516023">
    <property type="component" value="Unassembled WGS sequence"/>
</dbReference>
<name>A0ABD3Q143_9STRA</name>
<reference evidence="2 3" key="1">
    <citation type="journal article" date="2020" name="G3 (Bethesda)">
        <title>Improved Reference Genome for Cyclotella cryptica CCMP332, a Model for Cell Wall Morphogenesis, Salinity Adaptation, and Lipid Production in Diatoms (Bacillariophyta).</title>
        <authorList>
            <person name="Roberts W.R."/>
            <person name="Downey K.M."/>
            <person name="Ruck E.C."/>
            <person name="Traller J.C."/>
            <person name="Alverson A.J."/>
        </authorList>
    </citation>
    <scope>NUCLEOTIDE SEQUENCE [LARGE SCALE GENOMIC DNA]</scope>
    <source>
        <strain evidence="2 3">CCMP332</strain>
    </source>
</reference>